<keyword evidence="2" id="KW-1185">Reference proteome</keyword>
<reference evidence="1" key="3">
    <citation type="submission" date="2025-09" db="UniProtKB">
        <authorList>
            <consortium name="Ensembl"/>
        </authorList>
    </citation>
    <scope>IDENTIFICATION</scope>
</reference>
<name>A0A8C5EXW9_GOUWI</name>
<proteinExistence type="predicted"/>
<reference evidence="1" key="1">
    <citation type="submission" date="2020-06" db="EMBL/GenBank/DDBJ databases">
        <authorList>
            <consortium name="Wellcome Sanger Institute Data Sharing"/>
        </authorList>
    </citation>
    <scope>NUCLEOTIDE SEQUENCE [LARGE SCALE GENOMIC DNA]</scope>
</reference>
<reference evidence="1" key="2">
    <citation type="submission" date="2025-08" db="UniProtKB">
        <authorList>
            <consortium name="Ensembl"/>
        </authorList>
    </citation>
    <scope>IDENTIFICATION</scope>
</reference>
<dbReference type="Proteomes" id="UP000694680">
    <property type="component" value="Chromosome 9"/>
</dbReference>
<protein>
    <submittedName>
        <fullName evidence="1">Uncharacterized protein</fullName>
    </submittedName>
</protein>
<dbReference type="Ensembl" id="ENSGWIT00000026069.1">
    <property type="protein sequence ID" value="ENSGWIP00000023808.1"/>
    <property type="gene ID" value="ENSGWIG00000012693.1"/>
</dbReference>
<evidence type="ECO:0000313" key="1">
    <source>
        <dbReference type="Ensembl" id="ENSGWIP00000023808.1"/>
    </source>
</evidence>
<organism evidence="1 2">
    <name type="scientific">Gouania willdenowi</name>
    <name type="common">Blunt-snouted clingfish</name>
    <name type="synonym">Lepadogaster willdenowi</name>
    <dbReference type="NCBI Taxonomy" id="441366"/>
    <lineage>
        <taxon>Eukaryota</taxon>
        <taxon>Metazoa</taxon>
        <taxon>Chordata</taxon>
        <taxon>Craniata</taxon>
        <taxon>Vertebrata</taxon>
        <taxon>Euteleostomi</taxon>
        <taxon>Actinopterygii</taxon>
        <taxon>Neopterygii</taxon>
        <taxon>Teleostei</taxon>
        <taxon>Neoteleostei</taxon>
        <taxon>Acanthomorphata</taxon>
        <taxon>Ovalentaria</taxon>
        <taxon>Blenniimorphae</taxon>
        <taxon>Blenniiformes</taxon>
        <taxon>Gobiesocoidei</taxon>
        <taxon>Gobiesocidae</taxon>
        <taxon>Gobiesocinae</taxon>
        <taxon>Gouania</taxon>
    </lineage>
</organism>
<evidence type="ECO:0000313" key="2">
    <source>
        <dbReference type="Proteomes" id="UP000694680"/>
    </source>
</evidence>
<dbReference type="AlphaFoldDB" id="A0A8C5EXW9"/>
<accession>A0A8C5EXW9</accession>
<sequence length="73" mass="8736">MNISFLNNEKVVQEIKKEIQERISDNKDDQIESIIIWDTLKAVMRGKLISRTAHMHEMKRSNQVKLEEQLREQ</sequence>